<evidence type="ECO:0000256" key="1">
    <source>
        <dbReference type="ARBA" id="ARBA00004752"/>
    </source>
</evidence>
<dbReference type="Proteomes" id="UP000609121">
    <property type="component" value="Unassembled WGS sequence"/>
</dbReference>
<protein>
    <submittedName>
        <fullName evidence="10">L,D-transpeptidase family protein</fullName>
    </submittedName>
</protein>
<evidence type="ECO:0000256" key="5">
    <source>
        <dbReference type="ARBA" id="ARBA00022984"/>
    </source>
</evidence>
<dbReference type="GO" id="GO:0008360">
    <property type="term" value="P:regulation of cell shape"/>
    <property type="evidence" value="ECO:0007669"/>
    <property type="project" value="UniProtKB-UniRule"/>
</dbReference>
<evidence type="ECO:0000259" key="9">
    <source>
        <dbReference type="PROSITE" id="PS52029"/>
    </source>
</evidence>
<keyword evidence="3" id="KW-0808">Transferase</keyword>
<dbReference type="RefSeq" id="WP_193181690.1">
    <property type="nucleotide sequence ID" value="NZ_JACVXA010000020.1"/>
</dbReference>
<dbReference type="UniPathway" id="UPA00219"/>
<dbReference type="InterPro" id="IPR005490">
    <property type="entry name" value="LD_TPept_cat_dom"/>
</dbReference>
<dbReference type="EMBL" id="JACVXA010000020">
    <property type="protein sequence ID" value="MBE3638250.1"/>
    <property type="molecule type" value="Genomic_DNA"/>
</dbReference>
<comment type="pathway">
    <text evidence="1 7">Cell wall biogenesis; peptidoglycan biosynthesis.</text>
</comment>
<dbReference type="CDD" id="cd16913">
    <property type="entry name" value="YkuD_like"/>
    <property type="match status" value="1"/>
</dbReference>
<evidence type="ECO:0000256" key="6">
    <source>
        <dbReference type="ARBA" id="ARBA00023316"/>
    </source>
</evidence>
<keyword evidence="11" id="KW-1185">Reference proteome</keyword>
<dbReference type="GO" id="GO:0004180">
    <property type="term" value="F:carboxypeptidase activity"/>
    <property type="evidence" value="ECO:0007669"/>
    <property type="project" value="UniProtKB-ARBA"/>
</dbReference>
<dbReference type="AlphaFoldDB" id="A0A8J7CHJ7"/>
<dbReference type="Pfam" id="PF03734">
    <property type="entry name" value="YkuD"/>
    <property type="match status" value="1"/>
</dbReference>
<accession>A0A8J7CHJ7</accession>
<evidence type="ECO:0000313" key="11">
    <source>
        <dbReference type="Proteomes" id="UP000609121"/>
    </source>
</evidence>
<feature type="domain" description="L,D-TPase catalytic" evidence="9">
    <location>
        <begin position="31"/>
        <end position="161"/>
    </location>
</feature>
<dbReference type="Gene3D" id="2.40.440.10">
    <property type="entry name" value="L,D-transpeptidase catalytic domain-like"/>
    <property type="match status" value="1"/>
</dbReference>
<comment type="caution">
    <text evidence="10">The sequence shown here is derived from an EMBL/GenBank/DDBJ whole genome shotgun (WGS) entry which is preliminary data.</text>
</comment>
<reference evidence="10" key="1">
    <citation type="submission" date="2020-09" db="EMBL/GenBank/DDBJ databases">
        <title>A novel bacterium of genus Mangrovicoccus, isolated from South China Sea.</title>
        <authorList>
            <person name="Huang H."/>
            <person name="Mo K."/>
            <person name="Hu Y."/>
        </authorList>
    </citation>
    <scope>NUCLEOTIDE SEQUENCE</scope>
    <source>
        <strain evidence="10">HB182678</strain>
    </source>
</reference>
<dbReference type="PANTHER" id="PTHR36699">
    <property type="entry name" value="LD-TRANSPEPTIDASE"/>
    <property type="match status" value="1"/>
</dbReference>
<dbReference type="GO" id="GO:0071555">
    <property type="term" value="P:cell wall organization"/>
    <property type="evidence" value="ECO:0007669"/>
    <property type="project" value="UniProtKB-UniRule"/>
</dbReference>
<name>A0A8J7CHJ7_9RHOB</name>
<proteinExistence type="inferred from homology"/>
<dbReference type="GO" id="GO:0009252">
    <property type="term" value="P:peptidoglycan biosynthetic process"/>
    <property type="evidence" value="ECO:0007669"/>
    <property type="project" value="UniProtKB-UniPathway"/>
</dbReference>
<evidence type="ECO:0000256" key="8">
    <source>
        <dbReference type="SAM" id="SignalP"/>
    </source>
</evidence>
<feature type="active site" description="Proton donor/acceptor" evidence="7">
    <location>
        <position position="121"/>
    </location>
</feature>
<keyword evidence="6 7" id="KW-0961">Cell wall biogenesis/degradation</keyword>
<organism evidence="10 11">
    <name type="scientific">Mangrovicoccus algicola</name>
    <dbReference type="NCBI Taxonomy" id="2771008"/>
    <lineage>
        <taxon>Bacteria</taxon>
        <taxon>Pseudomonadati</taxon>
        <taxon>Pseudomonadota</taxon>
        <taxon>Alphaproteobacteria</taxon>
        <taxon>Rhodobacterales</taxon>
        <taxon>Paracoccaceae</taxon>
        <taxon>Mangrovicoccus</taxon>
    </lineage>
</organism>
<keyword evidence="8" id="KW-0732">Signal</keyword>
<evidence type="ECO:0000256" key="2">
    <source>
        <dbReference type="ARBA" id="ARBA00005992"/>
    </source>
</evidence>
<evidence type="ECO:0000256" key="3">
    <source>
        <dbReference type="ARBA" id="ARBA00022679"/>
    </source>
</evidence>
<keyword evidence="5 7" id="KW-0573">Peptidoglycan synthesis</keyword>
<evidence type="ECO:0000313" key="10">
    <source>
        <dbReference type="EMBL" id="MBE3638250.1"/>
    </source>
</evidence>
<evidence type="ECO:0000256" key="4">
    <source>
        <dbReference type="ARBA" id="ARBA00022960"/>
    </source>
</evidence>
<dbReference type="PROSITE" id="PS52029">
    <property type="entry name" value="LD_TPASE"/>
    <property type="match status" value="1"/>
</dbReference>
<dbReference type="PANTHER" id="PTHR36699:SF1">
    <property type="entry name" value="L,D-TRANSPEPTIDASE YAFK-RELATED"/>
    <property type="match status" value="1"/>
</dbReference>
<evidence type="ECO:0000256" key="7">
    <source>
        <dbReference type="PROSITE-ProRule" id="PRU01373"/>
    </source>
</evidence>
<keyword evidence="4 7" id="KW-0133">Cell shape</keyword>
<feature type="signal peptide" evidence="8">
    <location>
        <begin position="1"/>
        <end position="17"/>
    </location>
</feature>
<gene>
    <name evidence="10" type="ORF">ICN82_08575</name>
</gene>
<dbReference type="InterPro" id="IPR038063">
    <property type="entry name" value="Transpep_catalytic_dom"/>
</dbReference>
<dbReference type="PROSITE" id="PS51257">
    <property type="entry name" value="PROKAR_LIPOPROTEIN"/>
    <property type="match status" value="1"/>
</dbReference>
<sequence length="163" mass="17947">MVRVLSLVLFLALSACGGGSKFQSYDGPEVTQIYISKERRKLYLLHEAQVIKSYDIGLGFNPVGHKVARGDGRTPEGLYLIDRRNPNSAYHLSLGISYPNRADTERSKTLGVDPGGDIFIHGESSKPMNGKDWTAGCIAVTDKEMEEIFAMVKTGTPIYITSY</sequence>
<comment type="similarity">
    <text evidence="2">Belongs to the YkuD family.</text>
</comment>
<feature type="chain" id="PRO_5035230938" evidence="8">
    <location>
        <begin position="18"/>
        <end position="163"/>
    </location>
</feature>
<feature type="active site" description="Nucleophile" evidence="7">
    <location>
        <position position="137"/>
    </location>
</feature>
<dbReference type="SUPFAM" id="SSF141523">
    <property type="entry name" value="L,D-transpeptidase catalytic domain-like"/>
    <property type="match status" value="1"/>
</dbReference>
<dbReference type="GO" id="GO:0016740">
    <property type="term" value="F:transferase activity"/>
    <property type="evidence" value="ECO:0007669"/>
    <property type="project" value="UniProtKB-KW"/>
</dbReference>